<reference evidence="2" key="1">
    <citation type="submission" date="2021-06" db="EMBL/GenBank/DDBJ databases">
        <authorList>
            <person name="Kallberg Y."/>
            <person name="Tangrot J."/>
            <person name="Rosling A."/>
        </authorList>
    </citation>
    <scope>NUCLEOTIDE SEQUENCE</scope>
    <source>
        <strain evidence="2">IN212</strain>
    </source>
</reference>
<evidence type="ECO:0000313" key="2">
    <source>
        <dbReference type="EMBL" id="CAG8711665.1"/>
    </source>
</evidence>
<accession>A0A9N9N7U4</accession>
<dbReference type="Proteomes" id="UP000789396">
    <property type="component" value="Unassembled WGS sequence"/>
</dbReference>
<dbReference type="EMBL" id="CAJVPZ010022454">
    <property type="protein sequence ID" value="CAG8711665.1"/>
    <property type="molecule type" value="Genomic_DNA"/>
</dbReference>
<dbReference type="OrthoDB" id="2444584at2759"/>
<feature type="non-terminal residue" evidence="2">
    <location>
        <position position="89"/>
    </location>
</feature>
<protein>
    <submittedName>
        <fullName evidence="2">15677_t:CDS:1</fullName>
    </submittedName>
</protein>
<keyword evidence="3" id="KW-1185">Reference proteome</keyword>
<sequence length="89" mass="10187">GENYRKHPSHYATLYKKCWSSEPNLRPALDEILIELENLSAEPVEFITNNINNQQMPQSNISSHDTNSVSPVNTPEDHPGEQHYWSSPL</sequence>
<feature type="non-terminal residue" evidence="2">
    <location>
        <position position="1"/>
    </location>
</feature>
<evidence type="ECO:0000313" key="3">
    <source>
        <dbReference type="Proteomes" id="UP000789396"/>
    </source>
</evidence>
<evidence type="ECO:0000256" key="1">
    <source>
        <dbReference type="SAM" id="MobiDB-lite"/>
    </source>
</evidence>
<organism evidence="2 3">
    <name type="scientific">Racocetra fulgida</name>
    <dbReference type="NCBI Taxonomy" id="60492"/>
    <lineage>
        <taxon>Eukaryota</taxon>
        <taxon>Fungi</taxon>
        <taxon>Fungi incertae sedis</taxon>
        <taxon>Mucoromycota</taxon>
        <taxon>Glomeromycotina</taxon>
        <taxon>Glomeromycetes</taxon>
        <taxon>Diversisporales</taxon>
        <taxon>Gigasporaceae</taxon>
        <taxon>Racocetra</taxon>
    </lineage>
</organism>
<name>A0A9N9N7U4_9GLOM</name>
<feature type="compositionally biased region" description="Polar residues" evidence="1">
    <location>
        <begin position="51"/>
        <end position="73"/>
    </location>
</feature>
<feature type="region of interest" description="Disordered" evidence="1">
    <location>
        <begin position="51"/>
        <end position="89"/>
    </location>
</feature>
<comment type="caution">
    <text evidence="2">The sequence shown here is derived from an EMBL/GenBank/DDBJ whole genome shotgun (WGS) entry which is preliminary data.</text>
</comment>
<proteinExistence type="predicted"/>
<gene>
    <name evidence="2" type="ORF">RFULGI_LOCUS10887</name>
</gene>
<dbReference type="AlphaFoldDB" id="A0A9N9N7U4"/>